<evidence type="ECO:0000313" key="2">
    <source>
        <dbReference type="Proteomes" id="UP000325779"/>
    </source>
</evidence>
<evidence type="ECO:0000313" key="1">
    <source>
        <dbReference type="EMBL" id="VVO92529.1"/>
    </source>
</evidence>
<dbReference type="Proteomes" id="UP000325779">
    <property type="component" value="Unassembled WGS sequence"/>
</dbReference>
<proteinExistence type="predicted"/>
<comment type="caution">
    <text evidence="1">The sequence shown here is derived from an EMBL/GenBank/DDBJ whole genome shotgun (WGS) entry which is preliminary data.</text>
</comment>
<accession>A0ABD7VFF6</accession>
<sequence length="51" mass="5710">MNHQPKGGMCATCTHAHRNCSHLPFSTMPPLSNDGQTVIVRCTDFQRRAQQ</sequence>
<dbReference type="EMBL" id="CABVIJ010000009">
    <property type="protein sequence ID" value="VVO92529.1"/>
    <property type="molecule type" value="Genomic_DNA"/>
</dbReference>
<name>A0ABD7VFF6_PSEFL</name>
<organism evidence="1 2">
    <name type="scientific">Pseudomonas fluorescens</name>
    <dbReference type="NCBI Taxonomy" id="294"/>
    <lineage>
        <taxon>Bacteria</taxon>
        <taxon>Pseudomonadati</taxon>
        <taxon>Pseudomonadota</taxon>
        <taxon>Gammaproteobacteria</taxon>
        <taxon>Pseudomonadales</taxon>
        <taxon>Pseudomonadaceae</taxon>
        <taxon>Pseudomonas</taxon>
    </lineage>
</organism>
<gene>
    <name evidence="1" type="ORF">PS732_02433</name>
</gene>
<reference evidence="1 2" key="1">
    <citation type="submission" date="2019-09" db="EMBL/GenBank/DDBJ databases">
        <authorList>
            <person name="Chandra G."/>
            <person name="Truman W A."/>
        </authorList>
    </citation>
    <scope>NUCLEOTIDE SEQUENCE [LARGE SCALE GENOMIC DNA]</scope>
    <source>
        <strain evidence="1">PS732</strain>
    </source>
</reference>
<protein>
    <submittedName>
        <fullName evidence="1">Uncharacterized protein</fullName>
    </submittedName>
</protein>
<dbReference type="AlphaFoldDB" id="A0ABD7VFF6"/>